<organism evidence="2 3">
    <name type="scientific">Flammeovirga aprica JL-4</name>
    <dbReference type="NCBI Taxonomy" id="694437"/>
    <lineage>
        <taxon>Bacteria</taxon>
        <taxon>Pseudomonadati</taxon>
        <taxon>Bacteroidota</taxon>
        <taxon>Cytophagia</taxon>
        <taxon>Cytophagales</taxon>
        <taxon>Flammeovirgaceae</taxon>
        <taxon>Flammeovirga</taxon>
    </lineage>
</organism>
<gene>
    <name evidence="2" type="ORF">HHU12_00890</name>
</gene>
<feature type="domain" description="Peptidase C45 hydrolase" evidence="1">
    <location>
        <begin position="186"/>
        <end position="377"/>
    </location>
</feature>
<name>A0A7X9NYZ4_9BACT</name>
<dbReference type="PANTHER" id="PTHR35190">
    <property type="entry name" value="PROTEIN DCD1B"/>
    <property type="match status" value="1"/>
</dbReference>
<dbReference type="RefSeq" id="WP_169654258.1">
    <property type="nucleotide sequence ID" value="NZ_JABANE010000002.1"/>
</dbReference>
<accession>A0A7X9NYZ4</accession>
<evidence type="ECO:0000313" key="3">
    <source>
        <dbReference type="Proteomes" id="UP000576082"/>
    </source>
</evidence>
<dbReference type="InterPro" id="IPR047803">
    <property type="entry name" value="DCD1A/B-like"/>
</dbReference>
<dbReference type="InterPro" id="IPR047794">
    <property type="entry name" value="C45_proenzyme-like"/>
</dbReference>
<proteinExistence type="predicted"/>
<dbReference type="EMBL" id="JABANE010000002">
    <property type="protein sequence ID" value="NME66506.1"/>
    <property type="molecule type" value="Genomic_DNA"/>
</dbReference>
<dbReference type="NCBIfam" id="NF040521">
    <property type="entry name" value="C45_proenzyme"/>
    <property type="match status" value="1"/>
</dbReference>
<sequence>MKKKHFILLTLLAIGIIWCLSWLFISPPALKDYADFEAIKVDTVTENHFTLGKNFLKKKNKNLWEMYSEGEPYEIGYSTGILAQGLLYRQEKAFVSQINELIPSKNYLSFLRVLIAFFNRNLDASISEEYCQEIYGMSQGSNEEFNYIGPAYQRLLNYHGAHDIGHALQELALVGCTSFAVKDDKTDDGKLLVGRNFDFYVGDEFAKEKMIHFVNPKEGYKFASVTWGGFVGVVSGMNETGLTVTINAAESELPTSAATPISLIAREILQYAKTTEEAYQIALRRQGFVSEAILVTSAADRKALSIEKSPSAVDSLYDQNNQLLTTNHYKTASMKSATAYDNAYASYYRMERLKEMINDTTVLGVEEAAFILRDKRGLKNTDIGLGNEKAINQLIAHHSIIFKPETKEMWLSTSHFQLGEYIHYNLDSVFKNAPISSTKSLAIDSLNIAEDPFVQTAQFKGYLTFKKLVKKYINLAEEERLTQAEIDDFIALNPSSYYSHEIIGDYYAKRNQTQQAINYYQNALTKEVASHHEKVNIEKKLSELQGQTK</sequence>
<keyword evidence="3" id="KW-1185">Reference proteome</keyword>
<reference evidence="2 3" key="1">
    <citation type="submission" date="2020-04" db="EMBL/GenBank/DDBJ databases">
        <title>Flammeovirga sp. SR4, a novel species isolated from seawater.</title>
        <authorList>
            <person name="Wang X."/>
        </authorList>
    </citation>
    <scope>NUCLEOTIDE SEQUENCE [LARGE SCALE GENOMIC DNA]</scope>
    <source>
        <strain evidence="2 3">ATCC 23126</strain>
    </source>
</reference>
<dbReference type="AlphaFoldDB" id="A0A7X9NYZ4"/>
<evidence type="ECO:0000313" key="2">
    <source>
        <dbReference type="EMBL" id="NME66506.1"/>
    </source>
</evidence>
<dbReference type="Gene3D" id="3.60.60.10">
    <property type="entry name" value="Penicillin V Acylase, Chain A"/>
    <property type="match status" value="1"/>
</dbReference>
<dbReference type="Pfam" id="PF03417">
    <property type="entry name" value="AAT"/>
    <property type="match status" value="1"/>
</dbReference>
<protein>
    <recommendedName>
        <fullName evidence="1">Peptidase C45 hydrolase domain-containing protein</fullName>
    </recommendedName>
</protein>
<dbReference type="InterPro" id="IPR005079">
    <property type="entry name" value="Peptidase_C45_hydrolase"/>
</dbReference>
<comment type="caution">
    <text evidence="2">The sequence shown here is derived from an EMBL/GenBank/DDBJ whole genome shotgun (WGS) entry which is preliminary data.</text>
</comment>
<evidence type="ECO:0000259" key="1">
    <source>
        <dbReference type="Pfam" id="PF03417"/>
    </source>
</evidence>
<dbReference type="PANTHER" id="PTHR35190:SF2">
    <property type="entry name" value="PROTEIN DCD1B"/>
    <property type="match status" value="1"/>
</dbReference>
<dbReference type="Proteomes" id="UP000576082">
    <property type="component" value="Unassembled WGS sequence"/>
</dbReference>